<keyword evidence="2" id="KW-1185">Reference proteome</keyword>
<proteinExistence type="predicted"/>
<gene>
    <name evidence="1" type="ORF">K1T71_011936</name>
</gene>
<accession>A0ACC1CMU7</accession>
<evidence type="ECO:0000313" key="1">
    <source>
        <dbReference type="EMBL" id="KAJ0172797.1"/>
    </source>
</evidence>
<organism evidence="1 2">
    <name type="scientific">Dendrolimus kikuchii</name>
    <dbReference type="NCBI Taxonomy" id="765133"/>
    <lineage>
        <taxon>Eukaryota</taxon>
        <taxon>Metazoa</taxon>
        <taxon>Ecdysozoa</taxon>
        <taxon>Arthropoda</taxon>
        <taxon>Hexapoda</taxon>
        <taxon>Insecta</taxon>
        <taxon>Pterygota</taxon>
        <taxon>Neoptera</taxon>
        <taxon>Endopterygota</taxon>
        <taxon>Lepidoptera</taxon>
        <taxon>Glossata</taxon>
        <taxon>Ditrysia</taxon>
        <taxon>Bombycoidea</taxon>
        <taxon>Lasiocampidae</taxon>
        <taxon>Dendrolimus</taxon>
    </lineage>
</organism>
<sequence length="214" mass="24511">MKFSYQSPYSTYFYYSISKSSRLDTLFSKCCCCIPLRTGCFVLGYLALISNCIRILSILGFALYVMFNQTDEEYVNHFEIFIYELSAKSLYILVVVLLISLAWFAVNIAVLVGLHKRRPGPIKMYVGFASLRLILMLIGFIILVAGGETTINNFIYQSIDIGLTAYFVLVYYVYSIQLELEQAQRRPHPAPNAEFITYDCLVYPTTLSEKHLIN</sequence>
<dbReference type="Proteomes" id="UP000824533">
    <property type="component" value="Linkage Group LG21"/>
</dbReference>
<reference evidence="1 2" key="1">
    <citation type="journal article" date="2021" name="Front. Genet.">
        <title>Chromosome-Level Genome Assembly Reveals Significant Gene Expansion in the Toll and IMD Signaling Pathways of Dendrolimus kikuchii.</title>
        <authorList>
            <person name="Zhou J."/>
            <person name="Wu P."/>
            <person name="Xiong Z."/>
            <person name="Liu N."/>
            <person name="Zhao N."/>
            <person name="Ji M."/>
            <person name="Qiu Y."/>
            <person name="Yang B."/>
        </authorList>
    </citation>
    <scope>NUCLEOTIDE SEQUENCE [LARGE SCALE GENOMIC DNA]</scope>
    <source>
        <strain evidence="1">Ann1</strain>
    </source>
</reference>
<evidence type="ECO:0000313" key="2">
    <source>
        <dbReference type="Proteomes" id="UP000824533"/>
    </source>
</evidence>
<name>A0ACC1CMU7_9NEOP</name>
<protein>
    <submittedName>
        <fullName evidence="1">Uncharacterized protein</fullName>
    </submittedName>
</protein>
<comment type="caution">
    <text evidence="1">The sequence shown here is derived from an EMBL/GenBank/DDBJ whole genome shotgun (WGS) entry which is preliminary data.</text>
</comment>
<dbReference type="EMBL" id="CM034407">
    <property type="protein sequence ID" value="KAJ0172797.1"/>
    <property type="molecule type" value="Genomic_DNA"/>
</dbReference>